<feature type="transmembrane region" description="Helical" evidence="1">
    <location>
        <begin position="45"/>
        <end position="65"/>
    </location>
</feature>
<protein>
    <recommendedName>
        <fullName evidence="2">DUF7024 domain-containing protein</fullName>
    </recommendedName>
</protein>
<dbReference type="EMBL" id="AP024955">
    <property type="protein sequence ID" value="BCZ78680.1"/>
    <property type="molecule type" value="Genomic_DNA"/>
</dbReference>
<evidence type="ECO:0000313" key="4">
    <source>
        <dbReference type="Proteomes" id="UP001319874"/>
    </source>
</evidence>
<keyword evidence="4" id="KW-1185">Reference proteome</keyword>
<name>A0ABM7TKL2_9BURK</name>
<proteinExistence type="predicted"/>
<dbReference type="Pfam" id="PF22895">
    <property type="entry name" value="DUF7024"/>
    <property type="match status" value="1"/>
</dbReference>
<feature type="domain" description="DUF7024" evidence="2">
    <location>
        <begin position="516"/>
        <end position="634"/>
    </location>
</feature>
<dbReference type="Proteomes" id="UP001319874">
    <property type="component" value="Chromosome 1"/>
</dbReference>
<gene>
    <name evidence="3" type="ORF">PTKU64_23550</name>
</gene>
<evidence type="ECO:0000259" key="2">
    <source>
        <dbReference type="Pfam" id="PF22895"/>
    </source>
</evidence>
<feature type="transmembrane region" description="Helical" evidence="1">
    <location>
        <begin position="334"/>
        <end position="352"/>
    </location>
</feature>
<feature type="transmembrane region" description="Helical" evidence="1">
    <location>
        <begin position="100"/>
        <end position="118"/>
    </location>
</feature>
<keyword evidence="1" id="KW-0812">Transmembrane</keyword>
<keyword evidence="1" id="KW-0472">Membrane</keyword>
<feature type="transmembrane region" description="Helical" evidence="1">
    <location>
        <begin position="130"/>
        <end position="157"/>
    </location>
</feature>
<evidence type="ECO:0000256" key="1">
    <source>
        <dbReference type="SAM" id="Phobius"/>
    </source>
</evidence>
<feature type="transmembrane region" description="Helical" evidence="1">
    <location>
        <begin position="267"/>
        <end position="285"/>
    </location>
</feature>
<organism evidence="3 4">
    <name type="scientific">Paraburkholderia terrae</name>
    <dbReference type="NCBI Taxonomy" id="311230"/>
    <lineage>
        <taxon>Bacteria</taxon>
        <taxon>Pseudomonadati</taxon>
        <taxon>Pseudomonadota</taxon>
        <taxon>Betaproteobacteria</taxon>
        <taxon>Burkholderiales</taxon>
        <taxon>Burkholderiaceae</taxon>
        <taxon>Paraburkholderia</taxon>
    </lineage>
</organism>
<sequence length="653" mass="70515">MYPTVFADELHYSLLSRLNAISEANDPDYLYLGLFRITNYCGDNFLGCARILNVAVFMLGVYFVYRSARTVVSSGVAGMVALGTILLPTNVYTAYFMPEAMYFGMFWLLTWFALAFPVEKRFNYSVGCGALIALLGLVKPHAFFLVPAVGCFAAYRYSLSLQTGRLRQAVTVIVLVVVSAVAVRLALGGLIAGPAGLSIFGHRYNAMAAGSQSSRGVGAMIVDTLKVFGRHALALAFMFGVPFAIAIGRLRVSSFTSRDKTDGQLSVVLYLTLVLGVLLAITSVFTVSVDGTNPYDVLDRVHMRYYNFAFPLFFMVAASGLSNEDRVGRKWRSVIAGALALLIVVALLKLPHISRLVIVDGPEITAASHSVALYWLYGIAGLVALSAWARVEDSGARIFVFVFCPVFLVGTSCSLNNEMRARLHADSFDEAGIFAHRYLSRADMAELVVFGTDISSLYRTMFYLDTVSARLVELAPGAPMTPDVVPDNTGWVLTIGSHGDVPESAIRSRNGDYALYRARSVSFSQSPWPAVIVDMEGLAKPTGDGARVLADEATIRFKEPLPRHFVIRLKADASGALATGEFTIEAGGNVKTFKLTGQPASVTVPFESVERGNTLKIRLPQRIADSGATGNAGNGQAGEVRLISLQVIPTSGN</sequence>
<feature type="transmembrane region" description="Helical" evidence="1">
    <location>
        <begin position="305"/>
        <end position="322"/>
    </location>
</feature>
<feature type="transmembrane region" description="Helical" evidence="1">
    <location>
        <begin position="71"/>
        <end position="88"/>
    </location>
</feature>
<feature type="transmembrane region" description="Helical" evidence="1">
    <location>
        <begin position="228"/>
        <end position="247"/>
    </location>
</feature>
<keyword evidence="1" id="KW-1133">Transmembrane helix</keyword>
<feature type="transmembrane region" description="Helical" evidence="1">
    <location>
        <begin position="398"/>
        <end position="417"/>
    </location>
</feature>
<reference evidence="3 4" key="1">
    <citation type="journal article" date="2022" name="Front. Microbiol.">
        <title>Identification and characterization of a novel class of self-sufficient cytochrome P450 hydroxylase involved in cyclohexanecarboxylate degradation in Paraburkholderia terrae strain KU-64.</title>
        <authorList>
            <person name="Yamamoto T."/>
            <person name="Hasegawa Y."/>
            <person name="Iwaki H."/>
        </authorList>
    </citation>
    <scope>NUCLEOTIDE SEQUENCE [LARGE SCALE GENOMIC DNA]</scope>
    <source>
        <strain evidence="3 4">KU-64</strain>
    </source>
</reference>
<feature type="transmembrane region" description="Helical" evidence="1">
    <location>
        <begin position="372"/>
        <end position="391"/>
    </location>
</feature>
<feature type="transmembrane region" description="Helical" evidence="1">
    <location>
        <begin position="169"/>
        <end position="192"/>
    </location>
</feature>
<dbReference type="InterPro" id="IPR054288">
    <property type="entry name" value="DUF7024"/>
</dbReference>
<evidence type="ECO:0000313" key="3">
    <source>
        <dbReference type="EMBL" id="BCZ78680.1"/>
    </source>
</evidence>
<accession>A0ABM7TKL2</accession>